<feature type="compositionally biased region" description="Low complexity" evidence="1">
    <location>
        <begin position="377"/>
        <end position="400"/>
    </location>
</feature>
<feature type="region of interest" description="Disordered" evidence="1">
    <location>
        <begin position="1"/>
        <end position="22"/>
    </location>
</feature>
<feature type="compositionally biased region" description="Polar residues" evidence="1">
    <location>
        <begin position="158"/>
        <end position="167"/>
    </location>
</feature>
<feature type="compositionally biased region" description="Basic and acidic residues" evidence="1">
    <location>
        <begin position="587"/>
        <end position="597"/>
    </location>
</feature>
<feature type="region of interest" description="Disordered" evidence="1">
    <location>
        <begin position="500"/>
        <end position="535"/>
    </location>
</feature>
<organism evidence="3 4">
    <name type="scientific">Aquibium carbonis</name>
    <dbReference type="NCBI Taxonomy" id="2495581"/>
    <lineage>
        <taxon>Bacteria</taxon>
        <taxon>Pseudomonadati</taxon>
        <taxon>Pseudomonadota</taxon>
        <taxon>Alphaproteobacteria</taxon>
        <taxon>Hyphomicrobiales</taxon>
        <taxon>Phyllobacteriaceae</taxon>
        <taxon>Aquibium</taxon>
    </lineage>
</organism>
<gene>
    <name evidence="3" type="ORF">EJC49_10955</name>
</gene>
<feature type="compositionally biased region" description="Low complexity" evidence="1">
    <location>
        <begin position="305"/>
        <end position="324"/>
    </location>
</feature>
<dbReference type="OrthoDB" id="7338235at2"/>
<evidence type="ECO:0000313" key="4">
    <source>
        <dbReference type="Proteomes" id="UP000278398"/>
    </source>
</evidence>
<feature type="compositionally biased region" description="Polar residues" evidence="1">
    <location>
        <begin position="260"/>
        <end position="270"/>
    </location>
</feature>
<dbReference type="EMBL" id="RWKW01000035">
    <property type="protein sequence ID" value="RST86492.1"/>
    <property type="molecule type" value="Genomic_DNA"/>
</dbReference>
<dbReference type="InterPro" id="IPR036680">
    <property type="entry name" value="SPOR-like_sf"/>
</dbReference>
<feature type="compositionally biased region" description="Low complexity" evidence="1">
    <location>
        <begin position="232"/>
        <end position="259"/>
    </location>
</feature>
<dbReference type="RefSeq" id="WP_126699963.1">
    <property type="nucleotide sequence ID" value="NZ_RWKW01000035.1"/>
</dbReference>
<feature type="compositionally biased region" description="Low complexity" evidence="1">
    <location>
        <begin position="981"/>
        <end position="1026"/>
    </location>
</feature>
<dbReference type="InterPro" id="IPR007730">
    <property type="entry name" value="SPOR-like_dom"/>
</dbReference>
<evidence type="ECO:0000256" key="1">
    <source>
        <dbReference type="SAM" id="MobiDB-lite"/>
    </source>
</evidence>
<name>A0A429YYG8_9HYPH</name>
<feature type="compositionally biased region" description="Basic and acidic residues" evidence="1">
    <location>
        <begin position="912"/>
        <end position="922"/>
    </location>
</feature>
<feature type="compositionally biased region" description="Acidic residues" evidence="1">
    <location>
        <begin position="524"/>
        <end position="535"/>
    </location>
</feature>
<proteinExistence type="predicted"/>
<evidence type="ECO:0000259" key="2">
    <source>
        <dbReference type="PROSITE" id="PS51724"/>
    </source>
</evidence>
<feature type="domain" description="SPOR" evidence="2">
    <location>
        <begin position="1081"/>
        <end position="1164"/>
    </location>
</feature>
<dbReference type="Proteomes" id="UP000278398">
    <property type="component" value="Unassembled WGS sequence"/>
</dbReference>
<feature type="region of interest" description="Disordered" evidence="1">
    <location>
        <begin position="899"/>
        <end position="924"/>
    </location>
</feature>
<dbReference type="AlphaFoldDB" id="A0A429YYG8"/>
<protein>
    <submittedName>
        <fullName evidence="3">SPOR domain-containing protein</fullName>
    </submittedName>
</protein>
<feature type="compositionally biased region" description="Basic and acidic residues" evidence="1">
    <location>
        <begin position="142"/>
        <end position="152"/>
    </location>
</feature>
<dbReference type="PROSITE" id="PS51724">
    <property type="entry name" value="SPOR"/>
    <property type="match status" value="1"/>
</dbReference>
<dbReference type="Pfam" id="PF05036">
    <property type="entry name" value="SPOR"/>
    <property type="match status" value="1"/>
</dbReference>
<dbReference type="GO" id="GO:0042834">
    <property type="term" value="F:peptidoglycan binding"/>
    <property type="evidence" value="ECO:0007669"/>
    <property type="project" value="InterPro"/>
</dbReference>
<feature type="region of interest" description="Disordered" evidence="1">
    <location>
        <begin position="981"/>
        <end position="1062"/>
    </location>
</feature>
<feature type="compositionally biased region" description="Basic and acidic residues" evidence="1">
    <location>
        <begin position="1"/>
        <end position="17"/>
    </location>
</feature>
<feature type="compositionally biased region" description="Low complexity" evidence="1">
    <location>
        <begin position="450"/>
        <end position="463"/>
    </location>
</feature>
<feature type="region of interest" description="Disordered" evidence="1">
    <location>
        <begin position="56"/>
        <end position="285"/>
    </location>
</feature>
<reference evidence="3 4" key="1">
    <citation type="submission" date="2018-12" db="EMBL/GenBank/DDBJ databases">
        <title>Mesorhizobium carbonis sp. nov., isolated from coal mine water.</title>
        <authorList>
            <person name="Xin W."/>
            <person name="Xu Z."/>
            <person name="Xiang F."/>
            <person name="Zhang J."/>
            <person name="Xi L."/>
            <person name="Liu J."/>
        </authorList>
    </citation>
    <scope>NUCLEOTIDE SEQUENCE [LARGE SCALE GENOMIC DNA]</scope>
    <source>
        <strain evidence="3 4">B2.3</strain>
    </source>
</reference>
<evidence type="ECO:0000313" key="3">
    <source>
        <dbReference type="EMBL" id="RST86492.1"/>
    </source>
</evidence>
<accession>A0A429YYG8</accession>
<comment type="caution">
    <text evidence="3">The sequence shown here is derived from an EMBL/GenBank/DDBJ whole genome shotgun (WGS) entry which is preliminary data.</text>
</comment>
<keyword evidence="4" id="KW-1185">Reference proteome</keyword>
<sequence>MADLKHLKVQPHGKDGDSDPLAELTRIMGLNPQTGARETVSDEFGIDLERELIGDMGANDSRAPGTRTSNGVSAPAVTAPAGSPAQRSNDGWKPASVDVPSASRGQAAMDGPRPAIDPFAALSKPVAPSVPQGLTSRAAPQEAEKPATRRDWSIAGASAQTAPSGSTPVARAPSDEAAEEDPFERLAAFSRQWLDRSQPDAGAAATGPGFRMPSQPSGPVSAVPAPERAKPVSDVSPRPVPSTAIPSASPASPASGLSSTVPASMKSTASRLADPAPVVPPPAEDKIFDPFAELVAMAGQTRQTAPAGPEGPAAIASVPAAAPASPQPRPQAVKTDPAPADGAAPYQSTVANPSIIARRTNWQSATGNVPAFTPRDPSAVTPQVAAAAAATIAPSVARAAMPAQVEPAAVETAPAKPEPEAYVPQVQAPDHPASDERPTTEPASPALQNAPATPVVEAEAPEASTWDAISAWVTKPSERRVQPSQDGHQANTDDLDDFFRAEDEDDASVLPPVAQIPGLAPETAGEDDLGGFDDDFDLESLLMSELEGEGYRAEDGGADRKATDLAAALAPSSQPERAFQGASARNDGVERVAEARDAQAQAVSKDVLAELEEPEARDDDDGMPDVDTVEVPTAPYVVADEIDIPELHVEDDVQPAIAADDIDADFGGGFEDRPETRPAAGMAAGAAVAMGETWSNAAPRVAPGTARHDDVDELDAAFDEAVRSWAEAENRKEQGAEGTAATGGAAMWMNVRPGLDSRAHDDDDFDPTYQPGPAASYEGRSVQKSRGLMVAAVVAGIAVIGGVGAFVMSMGGGEGGDAPVLVRADQEPVKVKPDQPGGMTVPNQDKAVYERFSAGGSDGQPAQERLVSNQEEPVSLAVRTVPITAPTALIDPADAETADELPGAFGQSGDLARPKSEDRVEATDDFDPALSEEIAVIAPHRVRTMVVRPDGTLVPREEMEPQAVMAAAEPAPAPLAQAPIRTSDAAPAASAASDMQPASSANGTAPAAASENPAAPVADAVQDPPVRTVETRTITRDQATPSRGPVAPTRPSDQPVDIVGNAGAAPAGTQVAAATPAPVVAAQSSEWAMQIASQPTPEGAQASYADLSRRYSSVLNGRGVNIVRAEIAGKGTYWRVRIPAGSRAEANTLCDRYKAAGGSCFVSR</sequence>
<feature type="region of interest" description="Disordered" evidence="1">
    <location>
        <begin position="299"/>
        <end position="463"/>
    </location>
</feature>
<dbReference type="Gene3D" id="3.30.70.1070">
    <property type="entry name" value="Sporulation related repeat"/>
    <property type="match status" value="1"/>
</dbReference>
<feature type="region of interest" description="Disordered" evidence="1">
    <location>
        <begin position="570"/>
        <end position="606"/>
    </location>
</feature>